<dbReference type="Proteomes" id="UP000234530">
    <property type="component" value="Chromosome"/>
</dbReference>
<feature type="signal peptide" evidence="2">
    <location>
        <begin position="1"/>
        <end position="25"/>
    </location>
</feature>
<reference evidence="3 4" key="1">
    <citation type="journal article" date="2013" name="Antonie Van Leeuwenhoek">
        <title>Paracoccus zhejiangensis sp. nov., isolated from activated sludge in wastewater-treatment system.</title>
        <authorList>
            <person name="Wu Z.G."/>
            <person name="Zhang D.F."/>
            <person name="Liu Y.L."/>
            <person name="Wang F."/>
            <person name="Jiang X."/>
            <person name="Li C."/>
            <person name="Li S.P."/>
            <person name="Hong Q."/>
            <person name="Li W.J."/>
        </authorList>
    </citation>
    <scope>NUCLEOTIDE SEQUENCE [LARGE SCALE GENOMIC DNA]</scope>
    <source>
        <strain evidence="3 4">J6</strain>
    </source>
</reference>
<dbReference type="RefSeq" id="WP_101751342.1">
    <property type="nucleotide sequence ID" value="NZ_CP025430.1"/>
</dbReference>
<keyword evidence="4" id="KW-1185">Reference proteome</keyword>
<proteinExistence type="predicted"/>
<organism evidence="3 4">
    <name type="scientific">Paracoccus zhejiangensis</name>
    <dbReference type="NCBI Taxonomy" id="1077935"/>
    <lineage>
        <taxon>Bacteria</taxon>
        <taxon>Pseudomonadati</taxon>
        <taxon>Pseudomonadota</taxon>
        <taxon>Alphaproteobacteria</taxon>
        <taxon>Rhodobacterales</taxon>
        <taxon>Paracoccaceae</taxon>
        <taxon>Paracoccus</taxon>
    </lineage>
</organism>
<sequence length="196" mass="20405">MIGKKKQRLLAGVAASVLIAGAGYASPMPRDLVMPANASGLGQIWLAAAGEDEVLPEIPDENEPSDVTEIGVDVIEGGVIEEDGDGTIAVEVDGGDDAIDPELGDPADGFVDTTDGFVETMDETADSADGFVDTSDGFVEPTDGSVMQLDDSGDIPKEWLRREVGADEQAGRQSGSVSNDDLPAAFLRLKTEDLSH</sequence>
<keyword evidence="2" id="KW-0732">Signal</keyword>
<dbReference type="EMBL" id="CP025430">
    <property type="protein sequence ID" value="AUH63300.1"/>
    <property type="molecule type" value="Genomic_DNA"/>
</dbReference>
<dbReference type="AlphaFoldDB" id="A0A2H5EVJ3"/>
<accession>A0A2H5EVJ3</accession>
<evidence type="ECO:0000256" key="1">
    <source>
        <dbReference type="SAM" id="MobiDB-lite"/>
    </source>
</evidence>
<protein>
    <submittedName>
        <fullName evidence="3">Uncharacterized protein</fullName>
    </submittedName>
</protein>
<gene>
    <name evidence="3" type="ORF">CX676_03295</name>
</gene>
<dbReference type="KEGG" id="pzh:CX676_03295"/>
<evidence type="ECO:0000256" key="2">
    <source>
        <dbReference type="SAM" id="SignalP"/>
    </source>
</evidence>
<evidence type="ECO:0000313" key="4">
    <source>
        <dbReference type="Proteomes" id="UP000234530"/>
    </source>
</evidence>
<feature type="region of interest" description="Disordered" evidence="1">
    <location>
        <begin position="162"/>
        <end position="183"/>
    </location>
</feature>
<evidence type="ECO:0000313" key="3">
    <source>
        <dbReference type="EMBL" id="AUH63300.1"/>
    </source>
</evidence>
<feature type="chain" id="PRO_5014127417" evidence="2">
    <location>
        <begin position="26"/>
        <end position="196"/>
    </location>
</feature>
<name>A0A2H5EVJ3_9RHOB</name>